<accession>A0A4R1LQN2</accession>
<reference evidence="1 2" key="1">
    <citation type="submission" date="2019-03" db="EMBL/GenBank/DDBJ databases">
        <title>Genomic Encyclopedia of Archaeal and Bacterial Type Strains, Phase II (KMG-II): from individual species to whole genera.</title>
        <authorList>
            <person name="Goeker M."/>
        </authorList>
    </citation>
    <scope>NUCLEOTIDE SEQUENCE [LARGE SCALE GENOMIC DNA]</scope>
    <source>
        <strain evidence="1 2">DSM 22554</strain>
    </source>
</reference>
<keyword evidence="2" id="KW-1185">Reference proteome</keyword>
<evidence type="ECO:0000313" key="1">
    <source>
        <dbReference type="EMBL" id="TCK80614.1"/>
    </source>
</evidence>
<evidence type="ECO:0008006" key="3">
    <source>
        <dbReference type="Google" id="ProtNLM"/>
    </source>
</evidence>
<evidence type="ECO:0000313" key="2">
    <source>
        <dbReference type="Proteomes" id="UP000294616"/>
    </source>
</evidence>
<dbReference type="AlphaFoldDB" id="A0A4R1LQN2"/>
<protein>
    <recommendedName>
        <fullName evidence="3">HEAT repeat domain-containing protein</fullName>
    </recommendedName>
</protein>
<comment type="caution">
    <text evidence="1">The sequence shown here is derived from an EMBL/GenBank/DDBJ whole genome shotgun (WGS) entry which is preliminary data.</text>
</comment>
<dbReference type="EMBL" id="SMGO01000003">
    <property type="protein sequence ID" value="TCK80614.1"/>
    <property type="molecule type" value="Genomic_DNA"/>
</dbReference>
<dbReference type="RefSeq" id="WP_132225118.1">
    <property type="nucleotide sequence ID" value="NZ_SMGO01000003.1"/>
</dbReference>
<dbReference type="Proteomes" id="UP000294616">
    <property type="component" value="Unassembled WGS sequence"/>
</dbReference>
<proteinExistence type="predicted"/>
<name>A0A4R1LQN2_9SPHI</name>
<gene>
    <name evidence="1" type="ORF">C8N28_2357</name>
</gene>
<organism evidence="1 2">
    <name type="scientific">Albibacterium bauzanense</name>
    <dbReference type="NCBI Taxonomy" id="653929"/>
    <lineage>
        <taxon>Bacteria</taxon>
        <taxon>Pseudomonadati</taxon>
        <taxon>Bacteroidota</taxon>
        <taxon>Sphingobacteriia</taxon>
        <taxon>Sphingobacteriales</taxon>
        <taxon>Sphingobacteriaceae</taxon>
        <taxon>Albibacterium</taxon>
    </lineage>
</organism>
<sequence>MNIKERLSQRINMDDMQEIIYRIQDNGLKKQELFSLLFDPNDKVAFQAAWVMSHFSLKENEWLFCKQDEMIDEVLICQHTGKRRLILTLLYKQPLVSLLRVDFLDFCLERMITKKEPSGIQSLCMKIAFELCRSSSELMQEFKAALEMMEGESSPAIHVARKNILKAMQRESL</sequence>
<dbReference type="OrthoDB" id="979487at2"/>